<evidence type="ECO:0000313" key="1">
    <source>
        <dbReference type="EMBL" id="TQN73539.1"/>
    </source>
</evidence>
<sequence length="88" mass="9980">MIYALAVIDRDAIEPLQVEKRSNKFCRGQTAAKAFSGLFLTCRMFRGELQGRPDFYQLCDKRMETSQRTQVPAIDSNIALSLHLTPVT</sequence>
<evidence type="ECO:0000313" key="2">
    <source>
        <dbReference type="Proteomes" id="UP000326340"/>
    </source>
</evidence>
<name>A0A5Q4C3W5_9PEZI</name>
<reference evidence="1 2" key="1">
    <citation type="journal article" date="2019" name="Sci. Rep.">
        <title>Colletotrichum shisoi sp. nov., an anthracnose pathogen of Perilla frutescens in Japan: molecular phylogenetic, morphological and genomic evidence.</title>
        <authorList>
            <person name="Gan P."/>
            <person name="Tsushima A."/>
            <person name="Hiroyama R."/>
            <person name="Narusaka M."/>
            <person name="Takano Y."/>
            <person name="Narusaka Y."/>
            <person name="Kawaradani M."/>
            <person name="Damm U."/>
            <person name="Shirasu K."/>
        </authorList>
    </citation>
    <scope>NUCLEOTIDE SEQUENCE [LARGE SCALE GENOMIC DNA]</scope>
    <source>
        <strain evidence="1 2">PG-2018a</strain>
    </source>
</reference>
<keyword evidence="2" id="KW-1185">Reference proteome</keyword>
<gene>
    <name evidence="1" type="ORF">CSHISOI_01954</name>
</gene>
<proteinExistence type="predicted"/>
<dbReference type="EMBL" id="PUHP01000089">
    <property type="protein sequence ID" value="TQN73539.1"/>
    <property type="molecule type" value="Genomic_DNA"/>
</dbReference>
<comment type="caution">
    <text evidence="1">The sequence shown here is derived from an EMBL/GenBank/DDBJ whole genome shotgun (WGS) entry which is preliminary data.</text>
</comment>
<protein>
    <submittedName>
        <fullName evidence="1">Uncharacterized protein</fullName>
    </submittedName>
</protein>
<accession>A0A5Q4C3W5</accession>
<dbReference type="AlphaFoldDB" id="A0A5Q4C3W5"/>
<organism evidence="1 2">
    <name type="scientific">Colletotrichum shisoi</name>
    <dbReference type="NCBI Taxonomy" id="2078593"/>
    <lineage>
        <taxon>Eukaryota</taxon>
        <taxon>Fungi</taxon>
        <taxon>Dikarya</taxon>
        <taxon>Ascomycota</taxon>
        <taxon>Pezizomycotina</taxon>
        <taxon>Sordariomycetes</taxon>
        <taxon>Hypocreomycetidae</taxon>
        <taxon>Glomerellales</taxon>
        <taxon>Glomerellaceae</taxon>
        <taxon>Colletotrichum</taxon>
        <taxon>Colletotrichum destructivum species complex</taxon>
    </lineage>
</organism>
<dbReference type="OrthoDB" id="4842174at2759"/>
<dbReference type="Proteomes" id="UP000326340">
    <property type="component" value="Unassembled WGS sequence"/>
</dbReference>